<reference evidence="3 4" key="1">
    <citation type="submission" date="2023-02" db="EMBL/GenBank/DDBJ databases">
        <title>LHISI_Scaffold_Assembly.</title>
        <authorList>
            <person name="Stuart O.P."/>
            <person name="Cleave R."/>
            <person name="Magrath M.J.L."/>
            <person name="Mikheyev A.S."/>
        </authorList>
    </citation>
    <scope>NUCLEOTIDE SEQUENCE [LARGE SCALE GENOMIC DNA]</scope>
    <source>
        <strain evidence="3">Daus_M_001</strain>
        <tissue evidence="3">Leg muscle</tissue>
    </source>
</reference>
<dbReference type="Gene3D" id="2.60.40.1730">
    <property type="entry name" value="tricorn interacting facor f3 domain"/>
    <property type="match status" value="1"/>
</dbReference>
<gene>
    <name evidence="3" type="ORF">PR048_008954</name>
</gene>
<keyword evidence="1" id="KW-0732">Signal</keyword>
<evidence type="ECO:0000259" key="2">
    <source>
        <dbReference type="Pfam" id="PF17900"/>
    </source>
</evidence>
<accession>A0ABQ9HYK2</accession>
<dbReference type="PANTHER" id="PTHR11533:SF294">
    <property type="entry name" value="THYROTROPIN-RELEASING HORMONE-DEGRADING ECTOENZYME"/>
    <property type="match status" value="1"/>
</dbReference>
<feature type="chain" id="PRO_5046694628" description="Aminopeptidase N-like N-terminal domain-containing protein" evidence="1">
    <location>
        <begin position="17"/>
        <end position="162"/>
    </location>
</feature>
<feature type="domain" description="Aminopeptidase N-like N-terminal" evidence="2">
    <location>
        <begin position="30"/>
        <end position="151"/>
    </location>
</feature>
<proteinExistence type="predicted"/>
<name>A0ABQ9HYK2_9NEOP</name>
<dbReference type="InterPro" id="IPR042097">
    <property type="entry name" value="Aminopeptidase_N-like_N_sf"/>
</dbReference>
<evidence type="ECO:0000313" key="3">
    <source>
        <dbReference type="EMBL" id="KAJ8889455.1"/>
    </source>
</evidence>
<dbReference type="EMBL" id="JARBHB010000003">
    <property type="protein sequence ID" value="KAJ8889455.1"/>
    <property type="molecule type" value="Genomic_DNA"/>
</dbReference>
<dbReference type="Proteomes" id="UP001159363">
    <property type="component" value="Chromosome 3"/>
</dbReference>
<keyword evidence="4" id="KW-1185">Reference proteome</keyword>
<organism evidence="3 4">
    <name type="scientific">Dryococelus australis</name>
    <dbReference type="NCBI Taxonomy" id="614101"/>
    <lineage>
        <taxon>Eukaryota</taxon>
        <taxon>Metazoa</taxon>
        <taxon>Ecdysozoa</taxon>
        <taxon>Arthropoda</taxon>
        <taxon>Hexapoda</taxon>
        <taxon>Insecta</taxon>
        <taxon>Pterygota</taxon>
        <taxon>Neoptera</taxon>
        <taxon>Polyneoptera</taxon>
        <taxon>Phasmatodea</taxon>
        <taxon>Verophasmatodea</taxon>
        <taxon>Anareolatae</taxon>
        <taxon>Phasmatidae</taxon>
        <taxon>Eurycanthinae</taxon>
        <taxon>Dryococelus</taxon>
    </lineage>
</organism>
<dbReference type="InterPro" id="IPR045357">
    <property type="entry name" value="Aminopeptidase_N-like_N"/>
</dbReference>
<dbReference type="SUPFAM" id="SSF63737">
    <property type="entry name" value="Leukotriene A4 hydrolase N-terminal domain"/>
    <property type="match status" value="1"/>
</dbReference>
<dbReference type="InterPro" id="IPR050344">
    <property type="entry name" value="Peptidase_M1_aminopeptidases"/>
</dbReference>
<comment type="caution">
    <text evidence="3">The sequence shown here is derived from an EMBL/GenBank/DDBJ whole genome shotgun (WGS) entry which is preliminary data.</text>
</comment>
<protein>
    <recommendedName>
        <fullName evidence="2">Aminopeptidase N-like N-terminal domain-containing protein</fullName>
    </recommendedName>
</protein>
<sequence length="162" mass="18437">MRTASAVFLLATCVLGATRLDEYLLPTDLVPSHYDLRLVPYLDTGNFTFDGEVTIRVTVAKETRVVTLHQNDTDIDEQSVRVTHVGSGQGVRVLGHEYDQLHHFHHINLNSSLDVGEQYDVYIKYSGHLRDDMQGLFRSSYVDSDGQTRYYYPDLCDHLATE</sequence>
<dbReference type="PANTHER" id="PTHR11533">
    <property type="entry name" value="PROTEASE M1 ZINC METALLOPROTEASE"/>
    <property type="match status" value="1"/>
</dbReference>
<feature type="signal peptide" evidence="1">
    <location>
        <begin position="1"/>
        <end position="16"/>
    </location>
</feature>
<evidence type="ECO:0000256" key="1">
    <source>
        <dbReference type="SAM" id="SignalP"/>
    </source>
</evidence>
<dbReference type="Pfam" id="PF17900">
    <property type="entry name" value="Peptidase_M1_N"/>
    <property type="match status" value="1"/>
</dbReference>
<evidence type="ECO:0000313" key="4">
    <source>
        <dbReference type="Proteomes" id="UP001159363"/>
    </source>
</evidence>